<reference evidence="1 2" key="1">
    <citation type="submission" date="2019-08" db="EMBL/GenBank/DDBJ databases">
        <title>Archaea genome.</title>
        <authorList>
            <person name="Kajale S."/>
            <person name="Shouche Y."/>
            <person name="Deshpande N."/>
            <person name="Sharma A."/>
        </authorList>
    </citation>
    <scope>NUCLEOTIDE SEQUENCE [LARGE SCALE GENOMIC DNA]</scope>
    <source>
        <strain evidence="1 2">ESP3B_9</strain>
    </source>
</reference>
<name>A0A5D5AMC7_9EURY</name>
<dbReference type="AlphaFoldDB" id="A0A5D5AMC7"/>
<comment type="caution">
    <text evidence="1">The sequence shown here is derived from an EMBL/GenBank/DDBJ whole genome shotgun (WGS) entry which is preliminary data.</text>
</comment>
<protein>
    <submittedName>
        <fullName evidence="1">Uncharacterized protein</fullName>
    </submittedName>
</protein>
<sequence length="62" mass="7534">MSDQITLRVRNRRELQRRLTEIELKHEEVWTAEKWEVYQAIVELALDNPELLVEKLAEVQHH</sequence>
<keyword evidence="2" id="KW-1185">Reference proteome</keyword>
<proteinExistence type="predicted"/>
<gene>
    <name evidence="1" type="ORF">FYC77_16680</name>
</gene>
<organism evidence="1 2">
    <name type="scientific">Natrialba swarupiae</name>
    <dbReference type="NCBI Taxonomy" id="2448032"/>
    <lineage>
        <taxon>Archaea</taxon>
        <taxon>Methanobacteriati</taxon>
        <taxon>Methanobacteriota</taxon>
        <taxon>Stenosarchaea group</taxon>
        <taxon>Halobacteria</taxon>
        <taxon>Halobacteriales</taxon>
        <taxon>Natrialbaceae</taxon>
        <taxon>Natrialba</taxon>
    </lineage>
</organism>
<dbReference type="Proteomes" id="UP000324104">
    <property type="component" value="Unassembled WGS sequence"/>
</dbReference>
<evidence type="ECO:0000313" key="2">
    <source>
        <dbReference type="Proteomes" id="UP000324104"/>
    </source>
</evidence>
<dbReference type="EMBL" id="VTAW01000028">
    <property type="protein sequence ID" value="TYT60862.1"/>
    <property type="molecule type" value="Genomic_DNA"/>
</dbReference>
<dbReference type="RefSeq" id="WP_149082629.1">
    <property type="nucleotide sequence ID" value="NZ_VTAW01000028.1"/>
</dbReference>
<evidence type="ECO:0000313" key="1">
    <source>
        <dbReference type="EMBL" id="TYT60862.1"/>
    </source>
</evidence>
<accession>A0A5D5AMC7</accession>